<dbReference type="InterPro" id="IPR005880">
    <property type="entry name" value="Ribosomal_uL2_bac/org-type"/>
</dbReference>
<keyword evidence="2" id="KW-0689">Ribosomal protein</keyword>
<dbReference type="GO" id="GO:0016740">
    <property type="term" value="F:transferase activity"/>
    <property type="evidence" value="ECO:0007669"/>
    <property type="project" value="InterPro"/>
</dbReference>
<sequence>MKILKPTNNAQRNTILLDYRQKLHSEVKKYPRSLFKKLPSHAGRNNQGKITTRHQGAGHKKTYRIIDFKRYAHDNIEGIVKSIEYSPYHTAFISLINYQNGSKAFIITPEGLKVGDKILSGENENVPIQIGNNLPLGYIPAGTFIHNIELKPKKGGQLARSAGTSAMVLGKDENNRYIQVKLTSREVRKILANCRATVGKVSNPENNLVRLGKAGGEQKTGIGRPSPLSP</sequence>
<dbReference type="SUPFAM" id="SSF50104">
    <property type="entry name" value="Translation proteins SH3-like domain"/>
    <property type="match status" value="1"/>
</dbReference>
<dbReference type="GO" id="GO:0015934">
    <property type="term" value="C:large ribosomal subunit"/>
    <property type="evidence" value="ECO:0007669"/>
    <property type="project" value="InterPro"/>
</dbReference>
<keyword evidence="3" id="KW-0687">Ribonucleoprotein</keyword>
<dbReference type="SMART" id="SM01382">
    <property type="entry name" value="Ribosomal_L2_C"/>
    <property type="match status" value="1"/>
</dbReference>
<dbReference type="PANTHER" id="PTHR13691:SF5">
    <property type="entry name" value="LARGE RIBOSOMAL SUBUNIT PROTEIN UL2M"/>
    <property type="match status" value="1"/>
</dbReference>
<dbReference type="SMART" id="SM01383">
    <property type="entry name" value="Ribosomal_L2"/>
    <property type="match status" value="1"/>
</dbReference>
<dbReference type="AlphaFoldDB" id="A0A9W4X6L2"/>
<dbReference type="FunFam" id="2.30.30.30:FF:000001">
    <property type="entry name" value="50S ribosomal protein L2"/>
    <property type="match status" value="1"/>
</dbReference>
<evidence type="ECO:0000259" key="6">
    <source>
        <dbReference type="SMART" id="SM01383"/>
    </source>
</evidence>
<dbReference type="EMBL" id="CAMKVN010006459">
    <property type="protein sequence ID" value="CAI2190309.1"/>
    <property type="molecule type" value="Genomic_DNA"/>
</dbReference>
<dbReference type="PANTHER" id="PTHR13691">
    <property type="entry name" value="RIBOSOMAL PROTEIN L2"/>
    <property type="match status" value="1"/>
</dbReference>
<dbReference type="Gene3D" id="2.30.30.30">
    <property type="match status" value="1"/>
</dbReference>
<dbReference type="InterPro" id="IPR008991">
    <property type="entry name" value="Translation_prot_SH3-like_sf"/>
</dbReference>
<dbReference type="GO" id="GO:0003735">
    <property type="term" value="F:structural constituent of ribosome"/>
    <property type="evidence" value="ECO:0007669"/>
    <property type="project" value="InterPro"/>
</dbReference>
<dbReference type="Proteomes" id="UP001153678">
    <property type="component" value="Unassembled WGS sequence"/>
</dbReference>
<feature type="region of interest" description="Disordered" evidence="4">
    <location>
        <begin position="206"/>
        <end position="230"/>
    </location>
</feature>
<dbReference type="PIRSF" id="PIRSF002158">
    <property type="entry name" value="Ribosomal_L2"/>
    <property type="match status" value="1"/>
</dbReference>
<dbReference type="GO" id="GO:0003723">
    <property type="term" value="F:RNA binding"/>
    <property type="evidence" value="ECO:0007669"/>
    <property type="project" value="InterPro"/>
</dbReference>
<dbReference type="Pfam" id="PF03947">
    <property type="entry name" value="Ribosomal_L2_C"/>
    <property type="match status" value="1"/>
</dbReference>
<dbReference type="NCBIfam" id="TIGR01171">
    <property type="entry name" value="rplB_bact"/>
    <property type="match status" value="1"/>
</dbReference>
<dbReference type="InterPro" id="IPR022666">
    <property type="entry name" value="Ribosomal_uL2_RNA-bd_dom"/>
</dbReference>
<evidence type="ECO:0000313" key="8">
    <source>
        <dbReference type="Proteomes" id="UP001153678"/>
    </source>
</evidence>
<evidence type="ECO:0000256" key="2">
    <source>
        <dbReference type="ARBA" id="ARBA00022980"/>
    </source>
</evidence>
<dbReference type="Gene3D" id="2.40.50.140">
    <property type="entry name" value="Nucleic acid-binding proteins"/>
    <property type="match status" value="1"/>
</dbReference>
<dbReference type="InterPro" id="IPR014722">
    <property type="entry name" value="Rib_uL2_dom2"/>
</dbReference>
<evidence type="ECO:0000313" key="7">
    <source>
        <dbReference type="EMBL" id="CAI2190309.1"/>
    </source>
</evidence>
<comment type="similarity">
    <text evidence="1">Belongs to the universal ribosomal protein uL2 family.</text>
</comment>
<reference evidence="7" key="1">
    <citation type="submission" date="2022-08" db="EMBL/GenBank/DDBJ databases">
        <authorList>
            <person name="Kallberg Y."/>
            <person name="Tangrot J."/>
            <person name="Rosling A."/>
        </authorList>
    </citation>
    <scope>NUCLEOTIDE SEQUENCE</scope>
    <source>
        <strain evidence="7">Wild A</strain>
    </source>
</reference>
<dbReference type="OrthoDB" id="268576at2759"/>
<evidence type="ECO:0000256" key="3">
    <source>
        <dbReference type="ARBA" id="ARBA00023274"/>
    </source>
</evidence>
<evidence type="ECO:0000256" key="4">
    <source>
        <dbReference type="SAM" id="MobiDB-lite"/>
    </source>
</evidence>
<name>A0A9W4X6L2_9GLOM</name>
<dbReference type="InterPro" id="IPR002171">
    <property type="entry name" value="Ribosomal_uL2"/>
</dbReference>
<dbReference type="InterPro" id="IPR022669">
    <property type="entry name" value="Ribosomal_uL2_C"/>
</dbReference>
<feature type="domain" description="Large ribosomal subunit protein uL2 RNA-binding" evidence="6">
    <location>
        <begin position="43"/>
        <end position="120"/>
    </location>
</feature>
<evidence type="ECO:0000256" key="1">
    <source>
        <dbReference type="ARBA" id="ARBA00005636"/>
    </source>
</evidence>
<dbReference type="InterPro" id="IPR012340">
    <property type="entry name" value="NA-bd_OB-fold"/>
</dbReference>
<gene>
    <name evidence="7" type="ORF">FWILDA_LOCUS14512</name>
</gene>
<evidence type="ECO:0000259" key="5">
    <source>
        <dbReference type="SMART" id="SM01382"/>
    </source>
</evidence>
<proteinExistence type="inferred from homology"/>
<dbReference type="SUPFAM" id="SSF50249">
    <property type="entry name" value="Nucleic acid-binding proteins"/>
    <property type="match status" value="1"/>
</dbReference>
<dbReference type="Pfam" id="PF00181">
    <property type="entry name" value="Ribosomal_L2_N"/>
    <property type="match status" value="1"/>
</dbReference>
<keyword evidence="8" id="KW-1185">Reference proteome</keyword>
<organism evidence="7 8">
    <name type="scientific">Funneliformis geosporum</name>
    <dbReference type="NCBI Taxonomy" id="1117311"/>
    <lineage>
        <taxon>Eukaryota</taxon>
        <taxon>Fungi</taxon>
        <taxon>Fungi incertae sedis</taxon>
        <taxon>Mucoromycota</taxon>
        <taxon>Glomeromycotina</taxon>
        <taxon>Glomeromycetes</taxon>
        <taxon>Glomerales</taxon>
        <taxon>Glomeraceae</taxon>
        <taxon>Funneliformis</taxon>
    </lineage>
</organism>
<feature type="domain" description="Large ribosomal subunit protein uL2 C-terminal" evidence="5">
    <location>
        <begin position="128"/>
        <end position="230"/>
    </location>
</feature>
<protein>
    <submittedName>
        <fullName evidence="7">16427_t:CDS:1</fullName>
    </submittedName>
</protein>
<dbReference type="GO" id="GO:0002181">
    <property type="term" value="P:cytoplasmic translation"/>
    <property type="evidence" value="ECO:0007669"/>
    <property type="project" value="TreeGrafter"/>
</dbReference>
<comment type="caution">
    <text evidence="7">The sequence shown here is derived from an EMBL/GenBank/DDBJ whole genome shotgun (WGS) entry which is preliminary data.</text>
</comment>
<accession>A0A9W4X6L2</accession>